<feature type="compositionally biased region" description="Basic and acidic residues" evidence="1">
    <location>
        <begin position="418"/>
        <end position="446"/>
    </location>
</feature>
<sequence>MIPPNRYGNFGTVQNHRAANLNWGENGFTTLGGGVAHATKITWESCYSLLELQRYGCVRLKEGFTARMLPTLFEYVDPDTGKTYPIPELPTDPFGEEERVKLGHLAQLQYQEIQRHLGVARQTIRLNQRKNLRNFAREEEKAMIDIRRDLERSGLRVDIAEAGDDEGEPEQDPSIGGVDFANAKVETVVGLEFQEWKPFWKIRLEGEAECRTIEASRLQSNKGFAAWLKSALPLSCFDGLGRVYGPPVPTHRDNETEIESNPILLARLQETSNNASTSIDEALALIEQCERRNRKTIPAPIEDRSLDTGQAVKRKCSSEQISIHPAPKQQKSAPGASKKQRKRTSGGKAPPIVKRGAKRKKKDGGQERSSSVSVIPEVTIGDAPVEIEQVTRGGDLAGSRSNEDECNTGEHFEEDANGSEHDGGEGGSEEDSRRPEGDGGDAREDAGNQMSKNAVHLEEENTGVQDGRDPGVNDSDENREDESGSMSSHVNTCRAAEDDVEMTKEYDVENVLDHRVNKERVVEYLLVYQGYAKPEWNTISNISSNCDKLLESYWTNLEQPIVAKPPPASRAFAVWSRMVNGESVQMVQDLLSPDRIRGELKSFVSAAGVARSQGSKWKDNNIRSTFELWVDHASTHAMFEGFLAVVGDDDLCQGMAELFQIGKSTECIAQAVEMGALAKVANGVSQWKVGRILIQLYKWMSKQQTGEGLGHIIANKFYSLGYLEFEAISPPLASLCSHLWHLVKETQRIWTANNPNSAHADHNAQPTLPSEGDQPKDLFNLPANLYGLKSSKDEGYIDLTSKAYLVRYDKIVRKKTNKDGKEVEDEEGEGKKGGAKGNVGNTRGENSKKKSKGGKGKKKEKKEKAGKAASKQKADKDITNDTALHRCVYKGAVLSCIVNTMGSDGVLALDGLRSLLESSGSLLATSPSTRKNRQYLYSKIISSFDSLSGPLIDAMRTLINQETRDNVKKIGEILHTCVMDHLGYLSKAPSNKTTTKLRAPLHKTISLEEVCTPALSMTKGSLMLREAIQVRKGEAAVVDILGRLARGLHATRDSQHQHNPDHTNLCRHFNLQISLFNSVFHERVLTSRYGLANILAFFGTGQGPKTINFQCLLASRLGVGFWSDSAREMAEKFGFILKQNMLFKFADGGTPLLGMEYMVSDIRIWGQPSNALNAQPTINNTGGRKLTLQEKFCPYYEDKVSHGWLDFLGDMADQDPATYAGNKRTWFEALELIHGLKIYGIGGLTALQLVNTLALVGIVQFPERWTLADWIWRNQSLGAFRGLESLGFQLESTTATRFAFDVVYDHLETYMKEEDKKLIGFSTIFVEHLLCKVVRWDKHLKKEGSSKKLADFAEDACKNYERGFQEQVPFPTPFSVSQKSMEMYLSLANASILPNV</sequence>
<dbReference type="Gene3D" id="2.40.50.40">
    <property type="match status" value="1"/>
</dbReference>
<feature type="compositionally biased region" description="Basic and acidic residues" evidence="1">
    <location>
        <begin position="862"/>
        <end position="875"/>
    </location>
</feature>
<dbReference type="SMART" id="SM00298">
    <property type="entry name" value="CHROMO"/>
    <property type="match status" value="1"/>
</dbReference>
<evidence type="ECO:0000256" key="1">
    <source>
        <dbReference type="SAM" id="MobiDB-lite"/>
    </source>
</evidence>
<name>A0A9W8M8M1_9AGAR</name>
<feature type="non-terminal residue" evidence="3">
    <location>
        <position position="1396"/>
    </location>
</feature>
<evidence type="ECO:0000313" key="3">
    <source>
        <dbReference type="EMBL" id="KAJ2920782.1"/>
    </source>
</evidence>
<organism evidence="3 4">
    <name type="scientific">Candolleomyces eurysporus</name>
    <dbReference type="NCBI Taxonomy" id="2828524"/>
    <lineage>
        <taxon>Eukaryota</taxon>
        <taxon>Fungi</taxon>
        <taxon>Dikarya</taxon>
        <taxon>Basidiomycota</taxon>
        <taxon>Agaricomycotina</taxon>
        <taxon>Agaricomycetes</taxon>
        <taxon>Agaricomycetidae</taxon>
        <taxon>Agaricales</taxon>
        <taxon>Agaricineae</taxon>
        <taxon>Psathyrellaceae</taxon>
        <taxon>Candolleomyces</taxon>
    </lineage>
</organism>
<feature type="compositionally biased region" description="Basic residues" evidence="1">
    <location>
        <begin position="849"/>
        <end position="861"/>
    </location>
</feature>
<reference evidence="3" key="1">
    <citation type="submission" date="2022-06" db="EMBL/GenBank/DDBJ databases">
        <title>Genome Sequence of Candolleomyces eurysporus.</title>
        <authorList>
            <person name="Buettner E."/>
        </authorList>
    </citation>
    <scope>NUCLEOTIDE SEQUENCE</scope>
    <source>
        <strain evidence="3">VTCC 930004</strain>
    </source>
</reference>
<dbReference type="GO" id="GO:0006338">
    <property type="term" value="P:chromatin remodeling"/>
    <property type="evidence" value="ECO:0007669"/>
    <property type="project" value="UniProtKB-ARBA"/>
</dbReference>
<dbReference type="SUPFAM" id="SSF54160">
    <property type="entry name" value="Chromo domain-like"/>
    <property type="match status" value="1"/>
</dbReference>
<feature type="region of interest" description="Disordered" evidence="1">
    <location>
        <begin position="296"/>
        <end position="498"/>
    </location>
</feature>
<feature type="compositionally biased region" description="Acidic residues" evidence="1">
    <location>
        <begin position="404"/>
        <end position="417"/>
    </location>
</feature>
<feature type="domain" description="Chromo" evidence="2">
    <location>
        <begin position="506"/>
        <end position="553"/>
    </location>
</feature>
<evidence type="ECO:0000313" key="4">
    <source>
        <dbReference type="Proteomes" id="UP001140091"/>
    </source>
</evidence>
<dbReference type="PROSITE" id="PS50013">
    <property type="entry name" value="CHROMO_2"/>
    <property type="match status" value="1"/>
</dbReference>
<evidence type="ECO:0000259" key="2">
    <source>
        <dbReference type="PROSITE" id="PS50013"/>
    </source>
</evidence>
<gene>
    <name evidence="3" type="ORF">H1R20_g16313</name>
</gene>
<feature type="region of interest" description="Disordered" evidence="1">
    <location>
        <begin position="754"/>
        <end position="776"/>
    </location>
</feature>
<accession>A0A9W8M8M1</accession>
<protein>
    <recommendedName>
        <fullName evidence="2">Chromo domain-containing protein</fullName>
    </recommendedName>
</protein>
<dbReference type="InterPro" id="IPR000953">
    <property type="entry name" value="Chromo/chromo_shadow_dom"/>
</dbReference>
<dbReference type="EMBL" id="JANBPK010001764">
    <property type="protein sequence ID" value="KAJ2920782.1"/>
    <property type="molecule type" value="Genomic_DNA"/>
</dbReference>
<dbReference type="OrthoDB" id="3064439at2759"/>
<comment type="caution">
    <text evidence="3">The sequence shown here is derived from an EMBL/GenBank/DDBJ whole genome shotgun (WGS) entry which is preliminary data.</text>
</comment>
<proteinExistence type="predicted"/>
<feature type="region of interest" description="Disordered" evidence="1">
    <location>
        <begin position="816"/>
        <end position="875"/>
    </location>
</feature>
<dbReference type="Proteomes" id="UP001140091">
    <property type="component" value="Unassembled WGS sequence"/>
</dbReference>
<dbReference type="InterPro" id="IPR016197">
    <property type="entry name" value="Chromo-like_dom_sf"/>
</dbReference>
<keyword evidence="4" id="KW-1185">Reference proteome</keyword>